<evidence type="ECO:0000256" key="1">
    <source>
        <dbReference type="ARBA" id="ARBA00022723"/>
    </source>
</evidence>
<feature type="compositionally biased region" description="Basic and acidic residues" evidence="6">
    <location>
        <begin position="25"/>
        <end position="40"/>
    </location>
</feature>
<dbReference type="InterPro" id="IPR036236">
    <property type="entry name" value="Znf_C2H2_sf"/>
</dbReference>
<keyword evidence="7" id="KW-0472">Membrane</keyword>
<dbReference type="GO" id="GO:0000977">
    <property type="term" value="F:RNA polymerase II transcription regulatory region sequence-specific DNA binding"/>
    <property type="evidence" value="ECO:0007669"/>
    <property type="project" value="TreeGrafter"/>
</dbReference>
<dbReference type="PANTHER" id="PTHR24379:SF127">
    <property type="entry name" value="BLOODY FINGERS-RELATED"/>
    <property type="match status" value="1"/>
</dbReference>
<keyword evidence="4" id="KW-0862">Zinc</keyword>
<keyword evidence="1" id="KW-0479">Metal-binding</keyword>
<dbReference type="Proteomes" id="UP000046393">
    <property type="component" value="Unplaced"/>
</dbReference>
<dbReference type="GO" id="GO:0000981">
    <property type="term" value="F:DNA-binding transcription factor activity, RNA polymerase II-specific"/>
    <property type="evidence" value="ECO:0007669"/>
    <property type="project" value="TreeGrafter"/>
</dbReference>
<protein>
    <submittedName>
        <fullName evidence="10">C2H2-type domain-containing protein</fullName>
    </submittedName>
</protein>
<dbReference type="InterPro" id="IPR013087">
    <property type="entry name" value="Znf_C2H2_type"/>
</dbReference>
<dbReference type="PROSITE" id="PS00028">
    <property type="entry name" value="ZINC_FINGER_C2H2_1"/>
    <property type="match status" value="1"/>
</dbReference>
<evidence type="ECO:0000256" key="7">
    <source>
        <dbReference type="SAM" id="Phobius"/>
    </source>
</evidence>
<evidence type="ECO:0000256" key="6">
    <source>
        <dbReference type="SAM" id="MobiDB-lite"/>
    </source>
</evidence>
<keyword evidence="7" id="KW-0812">Transmembrane</keyword>
<evidence type="ECO:0000259" key="8">
    <source>
        <dbReference type="PROSITE" id="PS50157"/>
    </source>
</evidence>
<dbReference type="AlphaFoldDB" id="A0A0N5AI93"/>
<dbReference type="Gene3D" id="3.30.160.60">
    <property type="entry name" value="Classic Zinc Finger"/>
    <property type="match status" value="1"/>
</dbReference>
<evidence type="ECO:0000313" key="9">
    <source>
        <dbReference type="Proteomes" id="UP000046393"/>
    </source>
</evidence>
<keyword evidence="3 5" id="KW-0863">Zinc-finger</keyword>
<proteinExistence type="predicted"/>
<evidence type="ECO:0000256" key="5">
    <source>
        <dbReference type="PROSITE-ProRule" id="PRU00042"/>
    </source>
</evidence>
<keyword evidence="7" id="KW-1133">Transmembrane helix</keyword>
<name>A0A0N5AI93_9BILA</name>
<accession>A0A0N5AI93</accession>
<reference evidence="10" key="1">
    <citation type="submission" date="2017-02" db="UniProtKB">
        <authorList>
            <consortium name="WormBaseParasite"/>
        </authorList>
    </citation>
    <scope>IDENTIFICATION</scope>
</reference>
<sequence>MDASDPANDSDLTPTSKEIPALSEPEFHDTNTCEETTEPRPLLEDSLSAVLAPTEVFRSNGRYNLMKDLLYLSRNEDNSVLIQVKSRNGFASCEYCLAYADRVRSSSERLKEHILSNHVMVDIFCEYENCVEKPVFQSLRTYQAHVKKFHFSAYNVILSGAGNGFHCIFCKDRSFIRGTQMEYLKHLAYNHSRNLMELKMIRWPESWDRKTVEALADTWTEVIDPKEAFLREVIPSPAGVMPPIINDESDESGRGSRYDSSDCCQLLKSLIYLDSHRDDVSLWDIFMKLYRVRYYCTFCRAFATGAQASYLMHLHEESHRDSDTRVYSPYSCFCGSNYRDVSTLKGHILEIHTKTILNCDQCGKKYLTLGSLSRHYREEHPKSPQLKSVKKHGSLTCPFCPNYTNATPLKMLSHCIRSHFRFVIELSYLKKQGEQSPTLDTEGVDLRIQCRGNGRNNEESNSKCSCLSESKLNDDLHLSLIPCDSNSYNYIICQFNRFKYTSDENDIAERNDDINSGQSPTLEMCQACSSMGLGKVYCCGEYYYFDSELSKYIRDEKPFEGTEEENVVQRLPITPVTGYSDNYQTKARRQAHNKGKIFKRYLRYGLRSLFIGLVIVILITITIVVLMSKPQQEVIEASMAQKPYISHR</sequence>
<feature type="transmembrane region" description="Helical" evidence="7">
    <location>
        <begin position="604"/>
        <end position="626"/>
    </location>
</feature>
<keyword evidence="2" id="KW-0677">Repeat</keyword>
<dbReference type="PANTHER" id="PTHR24379">
    <property type="entry name" value="KRAB AND ZINC FINGER DOMAIN-CONTAINING"/>
    <property type="match status" value="1"/>
</dbReference>
<feature type="region of interest" description="Disordered" evidence="6">
    <location>
        <begin position="1"/>
        <end position="40"/>
    </location>
</feature>
<evidence type="ECO:0000256" key="2">
    <source>
        <dbReference type="ARBA" id="ARBA00022737"/>
    </source>
</evidence>
<evidence type="ECO:0000313" key="10">
    <source>
        <dbReference type="WBParaSite" id="SMUV_0000412901-mRNA-1"/>
    </source>
</evidence>
<dbReference type="WBParaSite" id="SMUV_0000412901-mRNA-1">
    <property type="protein sequence ID" value="SMUV_0000412901-mRNA-1"/>
    <property type="gene ID" value="SMUV_0000412901"/>
</dbReference>
<dbReference type="SUPFAM" id="SSF57667">
    <property type="entry name" value="beta-beta-alpha zinc fingers"/>
    <property type="match status" value="1"/>
</dbReference>
<evidence type="ECO:0000256" key="3">
    <source>
        <dbReference type="ARBA" id="ARBA00022771"/>
    </source>
</evidence>
<dbReference type="PROSITE" id="PS50157">
    <property type="entry name" value="ZINC_FINGER_C2H2_2"/>
    <property type="match status" value="1"/>
</dbReference>
<dbReference type="SMART" id="SM00355">
    <property type="entry name" value="ZnF_C2H2"/>
    <property type="match status" value="7"/>
</dbReference>
<dbReference type="GO" id="GO:0008270">
    <property type="term" value="F:zinc ion binding"/>
    <property type="evidence" value="ECO:0007669"/>
    <property type="project" value="UniProtKB-KW"/>
</dbReference>
<organism evidence="9 10">
    <name type="scientific">Syphacia muris</name>
    <dbReference type="NCBI Taxonomy" id="451379"/>
    <lineage>
        <taxon>Eukaryota</taxon>
        <taxon>Metazoa</taxon>
        <taxon>Ecdysozoa</taxon>
        <taxon>Nematoda</taxon>
        <taxon>Chromadorea</taxon>
        <taxon>Rhabditida</taxon>
        <taxon>Spirurina</taxon>
        <taxon>Oxyuridomorpha</taxon>
        <taxon>Oxyuroidea</taxon>
        <taxon>Oxyuridae</taxon>
        <taxon>Syphacia</taxon>
    </lineage>
</organism>
<keyword evidence="9" id="KW-1185">Reference proteome</keyword>
<dbReference type="GO" id="GO:0005634">
    <property type="term" value="C:nucleus"/>
    <property type="evidence" value="ECO:0007669"/>
    <property type="project" value="TreeGrafter"/>
</dbReference>
<feature type="domain" description="C2H2-type" evidence="8">
    <location>
        <begin position="357"/>
        <end position="385"/>
    </location>
</feature>
<evidence type="ECO:0000256" key="4">
    <source>
        <dbReference type="ARBA" id="ARBA00022833"/>
    </source>
</evidence>